<protein>
    <recommendedName>
        <fullName evidence="3">Phage ABA sandwich domain-containing protein</fullName>
    </recommendedName>
</protein>
<evidence type="ECO:0000313" key="1">
    <source>
        <dbReference type="EMBL" id="PDT50365.1"/>
    </source>
</evidence>
<dbReference type="Proteomes" id="UP000220353">
    <property type="component" value="Unassembled WGS sequence"/>
</dbReference>
<sequence>MPEPDRKADRTIAYALGASERNGPTGVYWAIGEKNFTRIPAFTSSVDAAIIAVEAVGPIRSLGVTVGRGSTHRAILNDGEYCEGSTPAIALCIAALKQLSTRSEE</sequence>
<proteinExistence type="predicted"/>
<comment type="caution">
    <text evidence="1">The sequence shown here is derived from an EMBL/GenBank/DDBJ whole genome shotgun (WGS) entry which is preliminary data.</text>
</comment>
<evidence type="ECO:0008006" key="3">
    <source>
        <dbReference type="Google" id="ProtNLM"/>
    </source>
</evidence>
<name>A0A2A6M6T3_RHIFR</name>
<dbReference type="EMBL" id="NWTC01000001">
    <property type="protein sequence ID" value="PDT50365.1"/>
    <property type="molecule type" value="Genomic_DNA"/>
</dbReference>
<reference evidence="1 2" key="1">
    <citation type="submission" date="2017-09" db="EMBL/GenBank/DDBJ databases">
        <title>Comparative genomics of rhizobia isolated from Phaseolus vulgaris in China.</title>
        <authorList>
            <person name="Tong W."/>
        </authorList>
    </citation>
    <scope>NUCLEOTIDE SEQUENCE [LARGE SCALE GENOMIC DNA]</scope>
    <source>
        <strain evidence="1 2">PCH1</strain>
    </source>
</reference>
<gene>
    <name evidence="1" type="ORF">CO661_01595</name>
</gene>
<organism evidence="1 2">
    <name type="scientific">Rhizobium fredii</name>
    <name type="common">Sinorhizobium fredii</name>
    <dbReference type="NCBI Taxonomy" id="380"/>
    <lineage>
        <taxon>Bacteria</taxon>
        <taxon>Pseudomonadati</taxon>
        <taxon>Pseudomonadota</taxon>
        <taxon>Alphaproteobacteria</taxon>
        <taxon>Hyphomicrobiales</taxon>
        <taxon>Rhizobiaceae</taxon>
        <taxon>Sinorhizobium/Ensifer group</taxon>
        <taxon>Sinorhizobium</taxon>
    </lineage>
</organism>
<dbReference type="AlphaFoldDB" id="A0A2A6M6T3"/>
<accession>A0A2A6M6T3</accession>
<evidence type="ECO:0000313" key="2">
    <source>
        <dbReference type="Proteomes" id="UP000220353"/>
    </source>
</evidence>